<dbReference type="PATRIC" id="fig|641526.4.peg.277"/>
<reference evidence="3 4" key="1">
    <citation type="journal article" date="2013" name="Genome Announc.">
        <title>Draft Genome Sequence of Winogradskyella psychrotolerans RS-3T, Isolated from the Marine Transect of Kongsfjorden, Ny-Alesund, Svalbard, Arctic Ocean.</title>
        <authorList>
            <person name="Kumar Pinnaka A."/>
            <person name="Ara S."/>
            <person name="Singh A."/>
            <person name="Shivaji S."/>
        </authorList>
    </citation>
    <scope>NUCLEOTIDE SEQUENCE [LARGE SCALE GENOMIC DNA]</scope>
    <source>
        <strain evidence="3 4">RS-3</strain>
    </source>
</reference>
<dbReference type="PANTHER" id="PTHR45947">
    <property type="entry name" value="SULFOQUINOVOSYL TRANSFERASE SQD2"/>
    <property type="match status" value="1"/>
</dbReference>
<dbReference type="RefSeq" id="WP_020896959.1">
    <property type="nucleotide sequence ID" value="NZ_ATMR01000012.1"/>
</dbReference>
<dbReference type="EC" id="2.4.1.-" evidence="3"/>
<dbReference type="CDD" id="cd03801">
    <property type="entry name" value="GT4_PimA-like"/>
    <property type="match status" value="1"/>
</dbReference>
<name>S7XFB8_9FLAO</name>
<dbReference type="AlphaFoldDB" id="S7XFB8"/>
<gene>
    <name evidence="3" type="ORF">ADIWIN_0278</name>
</gene>
<sequence length="383" mass="43596">MRIGFITPEYPCDKVKQVAGLGTSLGVLAKALVREGHIVYVFVYGQDCDVFINEEGVNIYLIANVSFGFGKWFRYRKYIQKRVQNIIEKEQIAILEVPDWTGISAFMRFSIPVVMRFHGSDRYFCHLEGRKQKWKNKLFEHLGVRGASAYIAPTTFAGQLTKTLFKISDNKSIETIKHGLPVNDFKNLEPSIFESRTILYIGTIIRKKGVLELPEIFNLVKEQVPDAKLVLIGSDAPDISTGSSSTWELMKHSFEDNCIKDVQYLGKVPYNEVQTFIKTAHVCVFPTFAETFGMVTVEAMALQKPVVNSNIGWAQELMEDGKSGFLMDPEAHKLYADKVITLLQDEALCLSMGQAARRYVEEHFDMKKQATKNIEFYKKIIEK</sequence>
<dbReference type="Pfam" id="PF13439">
    <property type="entry name" value="Glyco_transf_4"/>
    <property type="match status" value="1"/>
</dbReference>
<dbReference type="InterPro" id="IPR050194">
    <property type="entry name" value="Glycosyltransferase_grp1"/>
</dbReference>
<evidence type="ECO:0000259" key="1">
    <source>
        <dbReference type="Pfam" id="PF00534"/>
    </source>
</evidence>
<keyword evidence="3" id="KW-0328">Glycosyltransferase</keyword>
<dbReference type="PANTHER" id="PTHR45947:SF3">
    <property type="entry name" value="SULFOQUINOVOSYL TRANSFERASE SQD2"/>
    <property type="match status" value="1"/>
</dbReference>
<dbReference type="EMBL" id="ATMR01000012">
    <property type="protein sequence ID" value="EPR74688.1"/>
    <property type="molecule type" value="Genomic_DNA"/>
</dbReference>
<evidence type="ECO:0000259" key="2">
    <source>
        <dbReference type="Pfam" id="PF13439"/>
    </source>
</evidence>
<dbReference type="InterPro" id="IPR028098">
    <property type="entry name" value="Glyco_trans_4-like_N"/>
</dbReference>
<dbReference type="SUPFAM" id="SSF53756">
    <property type="entry name" value="UDP-Glycosyltransferase/glycogen phosphorylase"/>
    <property type="match status" value="1"/>
</dbReference>
<accession>S7XFB8</accession>
<keyword evidence="4" id="KW-1185">Reference proteome</keyword>
<feature type="domain" description="Glycosyltransferase subfamily 4-like N-terminal" evidence="2">
    <location>
        <begin position="20"/>
        <end position="180"/>
    </location>
</feature>
<dbReference type="OrthoDB" id="502646at2"/>
<dbReference type="Proteomes" id="UP000014962">
    <property type="component" value="Unassembled WGS sequence"/>
</dbReference>
<dbReference type="eggNOG" id="COG0438">
    <property type="taxonomic scope" value="Bacteria"/>
</dbReference>
<dbReference type="Gene3D" id="3.40.50.2000">
    <property type="entry name" value="Glycogen Phosphorylase B"/>
    <property type="match status" value="2"/>
</dbReference>
<protein>
    <submittedName>
        <fullName evidence="3">Glycosyltransferase</fullName>
        <ecNumber evidence="3">2.4.1.-</ecNumber>
    </submittedName>
</protein>
<evidence type="ECO:0000313" key="4">
    <source>
        <dbReference type="Proteomes" id="UP000014962"/>
    </source>
</evidence>
<dbReference type="InterPro" id="IPR001296">
    <property type="entry name" value="Glyco_trans_1"/>
</dbReference>
<dbReference type="Pfam" id="PF00534">
    <property type="entry name" value="Glycos_transf_1"/>
    <property type="match status" value="1"/>
</dbReference>
<organism evidence="3 4">
    <name type="scientific">Winogradskyella psychrotolerans RS-3</name>
    <dbReference type="NCBI Taxonomy" id="641526"/>
    <lineage>
        <taxon>Bacteria</taxon>
        <taxon>Pseudomonadati</taxon>
        <taxon>Bacteroidota</taxon>
        <taxon>Flavobacteriia</taxon>
        <taxon>Flavobacteriales</taxon>
        <taxon>Flavobacteriaceae</taxon>
        <taxon>Winogradskyella</taxon>
    </lineage>
</organism>
<dbReference type="GO" id="GO:0016757">
    <property type="term" value="F:glycosyltransferase activity"/>
    <property type="evidence" value="ECO:0007669"/>
    <property type="project" value="UniProtKB-KW"/>
</dbReference>
<evidence type="ECO:0000313" key="3">
    <source>
        <dbReference type="EMBL" id="EPR74688.1"/>
    </source>
</evidence>
<feature type="domain" description="Glycosyl transferase family 1" evidence="1">
    <location>
        <begin position="194"/>
        <end position="358"/>
    </location>
</feature>
<dbReference type="STRING" id="641526.ADIWIN_0278"/>
<proteinExistence type="predicted"/>
<keyword evidence="3" id="KW-0808">Transferase</keyword>
<comment type="caution">
    <text evidence="3">The sequence shown here is derived from an EMBL/GenBank/DDBJ whole genome shotgun (WGS) entry which is preliminary data.</text>
</comment>